<feature type="transmembrane region" description="Helical" evidence="1">
    <location>
        <begin position="111"/>
        <end position="129"/>
    </location>
</feature>
<reference evidence="3" key="1">
    <citation type="submission" date="2019-06" db="EMBL/GenBank/DDBJ databases">
        <title>Complete genome sequence of Methylogaea oryzae strain JCM16910.</title>
        <authorList>
            <person name="Asakawa S."/>
        </authorList>
    </citation>
    <scope>NUCLEOTIDE SEQUENCE</scope>
    <source>
        <strain evidence="3">E10</strain>
    </source>
</reference>
<sequence length="618" mass="68313">MTLSRLFSPRTAIFLHDLFMVPLAWLGAYWLRFNLDPIPVDIWDDALLYLPGVMLLQAAIFRVFGFYRGLWRFASILDLVKIAKAVSSGTLAITVGLMLYNRFAGVPRSVIPLYAILLLMLLCAPRFLFRLRQDRRILTGTGQRALIVGAGKAGEMLARDLLRERGAAYVPVALVDDDPAKAGWEVHNIRVYGDCGRIPRLVSKLQIDVLLIAVPSANPKQMRRIVEICEATELPVLTLPSVTDILSGQVTKETLRDVSIEDLLGRSPVKLDWNAMRSHMQGKRVLVSGGGGSIGSELCQQLAQLPIAELVVFEKCEYNLYRIEMELSRLHPELAIHAILGDVADAAAVEHALVRHKPDLIFHAAAYKHVPLLETQVREAAHNNVLGTRRLAEAALAHGVDEFVLISTDKAVRPSNIMGASKRAAELLCQSLNGLGATRFITVRFGNVLGSAGSVVPLFREQIQAGGPITVTHPDVTRYFMTIPEACQLIMQAAAVGQGGEVFVLDMGDPIKIAYLAEQMIRLSGKRPGTDIGIRYVGLRPGEKLYEELFLDEERPMPTPHAKLLLARSGHHWDWQELSAMLNRLAEACNRFDDAQTLTLLKTLVPEYHNAADPIPSH</sequence>
<dbReference type="CDD" id="cd05237">
    <property type="entry name" value="UDP_invert_4-6DH_SDR_e"/>
    <property type="match status" value="1"/>
</dbReference>
<dbReference type="InterPro" id="IPR003869">
    <property type="entry name" value="Polysac_CapD-like"/>
</dbReference>
<organism evidence="3 4">
    <name type="scientific">Methylogaea oryzae</name>
    <dbReference type="NCBI Taxonomy" id="1295382"/>
    <lineage>
        <taxon>Bacteria</taxon>
        <taxon>Pseudomonadati</taxon>
        <taxon>Pseudomonadota</taxon>
        <taxon>Gammaproteobacteria</taxon>
        <taxon>Methylococcales</taxon>
        <taxon>Methylococcaceae</taxon>
        <taxon>Methylogaea</taxon>
    </lineage>
</organism>
<dbReference type="KEGG" id="moz:MoryE10_01320"/>
<dbReference type="InterPro" id="IPR051203">
    <property type="entry name" value="Polysaccharide_Synthase-Rel"/>
</dbReference>
<dbReference type="PANTHER" id="PTHR43318">
    <property type="entry name" value="UDP-N-ACETYLGLUCOSAMINE 4,6-DEHYDRATASE"/>
    <property type="match status" value="1"/>
</dbReference>
<dbReference type="AlphaFoldDB" id="A0A8D5AIZ7"/>
<keyword evidence="1" id="KW-0472">Membrane</keyword>
<protein>
    <submittedName>
        <fullName evidence="3">Multidrug MFS transporter</fullName>
    </submittedName>
</protein>
<evidence type="ECO:0000256" key="1">
    <source>
        <dbReference type="SAM" id="Phobius"/>
    </source>
</evidence>
<evidence type="ECO:0000313" key="4">
    <source>
        <dbReference type="Proteomes" id="UP000824988"/>
    </source>
</evidence>
<name>A0A8D5AIZ7_9GAMM</name>
<dbReference type="Proteomes" id="UP000824988">
    <property type="component" value="Chromosome"/>
</dbReference>
<dbReference type="EMBL" id="AP019782">
    <property type="protein sequence ID" value="BBL69526.1"/>
    <property type="molecule type" value="Genomic_DNA"/>
</dbReference>
<accession>A0A8D5AIZ7</accession>
<feature type="transmembrane region" description="Helical" evidence="1">
    <location>
        <begin position="46"/>
        <end position="67"/>
    </location>
</feature>
<evidence type="ECO:0000259" key="2">
    <source>
        <dbReference type="Pfam" id="PF02719"/>
    </source>
</evidence>
<keyword evidence="1" id="KW-1133">Transmembrane helix</keyword>
<gene>
    <name evidence="3" type="ORF">MoryE10_01320</name>
</gene>
<dbReference type="PANTHER" id="PTHR43318:SF1">
    <property type="entry name" value="POLYSACCHARIDE BIOSYNTHESIS PROTEIN EPSC-RELATED"/>
    <property type="match status" value="1"/>
</dbReference>
<evidence type="ECO:0000313" key="3">
    <source>
        <dbReference type="EMBL" id="BBL69526.1"/>
    </source>
</evidence>
<proteinExistence type="predicted"/>
<dbReference type="Pfam" id="PF13727">
    <property type="entry name" value="CoA_binding_3"/>
    <property type="match status" value="1"/>
</dbReference>
<keyword evidence="4" id="KW-1185">Reference proteome</keyword>
<feature type="transmembrane region" description="Helical" evidence="1">
    <location>
        <begin position="12"/>
        <end position="31"/>
    </location>
</feature>
<feature type="domain" description="Polysaccharide biosynthesis protein CapD-like" evidence="2">
    <location>
        <begin position="285"/>
        <end position="566"/>
    </location>
</feature>
<keyword evidence="1" id="KW-0812">Transmembrane</keyword>
<dbReference type="RefSeq" id="WP_221047903.1">
    <property type="nucleotide sequence ID" value="NZ_AP019782.1"/>
</dbReference>
<dbReference type="Pfam" id="PF02719">
    <property type="entry name" value="Polysacc_synt_2"/>
    <property type="match status" value="1"/>
</dbReference>